<dbReference type="EMBL" id="CP068053">
    <property type="protein sequence ID" value="QQT01560.1"/>
    <property type="molecule type" value="Genomic_DNA"/>
</dbReference>
<dbReference type="Pfam" id="PF17936">
    <property type="entry name" value="Big_6"/>
    <property type="match status" value="1"/>
</dbReference>
<dbReference type="InterPro" id="IPR041498">
    <property type="entry name" value="Big_6"/>
</dbReference>
<dbReference type="KEGG" id="ppsr:I6J18_06775"/>
<sequence length="704" mass="77758">MYTKKLILFFILPLVISFFGLSYSAEASEQENIHFNITSPKENQIITQNDDTLNLDILGIKSTFQIKQVTATIDKHTTSLQFSNGNYLAKIPLSTLTEGAKKVKITATDVYGNSKSISTNFQYIKQPIHITSPISNDFYNKTDITIKAIAKNFAGPKAKFFVTVDGKTIATGTKNSINQKVDLSNYNGKAITLKFTIKNTSTGLRYTESHKIFVDDSPTISSLTKVEGEILGFKEGKLLYKTKQNEIWLKDTSKHTKHLVYKNSTNDYTKSYIADSAIVILTTAPNYEQNLYEYKNNVLQKIGTAPDKKLSTAGDILIWNGTLESEQDHSTNIYMRQLDTGKTTILSADSLWWNDVFVNPDGEAFFSTSNGISKYSNGIISEVPVTGSITGAEGDLLLITRGNLEHDETFVKWPGGETKLTAFWDTTAEFYPNYSREVLLMKNGRIAFETYKNEKFQIHIWEKGSEKQISFLGDSTRIGAFADNGDLLTKNSYLLKNESAYSTKPVKLFTLPMNTYWEGTQAYGTFGGHLVKIKTDHIPVNEIKMSHKAVSLLEKKTKQLRTVMTPANATFTKVIWSSSNAKVAAVDSKGKVTGKVKGKATITARSIDGSIKASSAITVVDVTPPAAPTINNVTSKAKKITGKAEPGSTVKVYIKGKYIGSTKASANKNFSFNIKPQKTGSIIKVISVDSSKNKSKAKSITVKK</sequence>
<dbReference type="InterPro" id="IPR003343">
    <property type="entry name" value="Big_2"/>
</dbReference>
<dbReference type="Gene3D" id="2.60.40.10">
    <property type="entry name" value="Immunoglobulins"/>
    <property type="match status" value="2"/>
</dbReference>
<dbReference type="InterPro" id="IPR008964">
    <property type="entry name" value="Invasin/intimin_cell_adhesion"/>
</dbReference>
<dbReference type="AlphaFoldDB" id="A0A974NPR7"/>
<evidence type="ECO:0000259" key="1">
    <source>
        <dbReference type="SMART" id="SM00635"/>
    </source>
</evidence>
<dbReference type="RefSeq" id="WP_040373578.1">
    <property type="nucleotide sequence ID" value="NZ_CP068053.1"/>
</dbReference>
<keyword evidence="3" id="KW-1185">Reference proteome</keyword>
<organism evidence="2 3">
    <name type="scientific">Peribacillus psychrosaccharolyticus</name>
    <name type="common">Bacillus psychrosaccharolyticus</name>
    <dbReference type="NCBI Taxonomy" id="1407"/>
    <lineage>
        <taxon>Bacteria</taxon>
        <taxon>Bacillati</taxon>
        <taxon>Bacillota</taxon>
        <taxon>Bacilli</taxon>
        <taxon>Bacillales</taxon>
        <taxon>Bacillaceae</taxon>
        <taxon>Peribacillus</taxon>
    </lineage>
</organism>
<dbReference type="SUPFAM" id="SSF49373">
    <property type="entry name" value="Invasin/intimin cell-adhesion fragments"/>
    <property type="match status" value="1"/>
</dbReference>
<dbReference type="InterPro" id="IPR013783">
    <property type="entry name" value="Ig-like_fold"/>
</dbReference>
<proteinExistence type="predicted"/>
<dbReference type="Proteomes" id="UP000595254">
    <property type="component" value="Chromosome"/>
</dbReference>
<dbReference type="Pfam" id="PF02368">
    <property type="entry name" value="Big_2"/>
    <property type="match status" value="1"/>
</dbReference>
<feature type="domain" description="BIG2" evidence="1">
    <location>
        <begin position="539"/>
        <end position="616"/>
    </location>
</feature>
<protein>
    <submittedName>
        <fullName evidence="2">Ig-like domain-containing protein</fullName>
    </submittedName>
</protein>
<evidence type="ECO:0000313" key="2">
    <source>
        <dbReference type="EMBL" id="QQT01560.1"/>
    </source>
</evidence>
<name>A0A974NPR7_PERPY</name>
<accession>A0A974NPR7</accession>
<dbReference type="Gene3D" id="2.60.40.1080">
    <property type="match status" value="1"/>
</dbReference>
<dbReference type="SUPFAM" id="SSF69304">
    <property type="entry name" value="Tricorn protease N-terminal domain"/>
    <property type="match status" value="1"/>
</dbReference>
<evidence type="ECO:0000313" key="3">
    <source>
        <dbReference type="Proteomes" id="UP000595254"/>
    </source>
</evidence>
<dbReference type="SMART" id="SM00635">
    <property type="entry name" value="BID_2"/>
    <property type="match status" value="1"/>
</dbReference>
<reference evidence="2 3" key="1">
    <citation type="submission" date="2021-01" db="EMBL/GenBank/DDBJ databases">
        <title>FDA dAtabase for Regulatory Grade micrObial Sequences (FDA-ARGOS): Supporting development and validation of Infectious Disease Dx tests.</title>
        <authorList>
            <person name="Nelson B."/>
            <person name="Plummer A."/>
            <person name="Tallon L."/>
            <person name="Sadzewicz L."/>
            <person name="Zhao X."/>
            <person name="Boylan J."/>
            <person name="Ott S."/>
            <person name="Bowen H."/>
            <person name="Vavikolanu K."/>
            <person name="Mehta A."/>
            <person name="Aluvathingal J."/>
            <person name="Nadendla S."/>
            <person name="Myers T."/>
            <person name="Yan Y."/>
            <person name="Sichtig H."/>
        </authorList>
    </citation>
    <scope>NUCLEOTIDE SEQUENCE [LARGE SCALE GENOMIC DNA]</scope>
    <source>
        <strain evidence="2 3">FDAARGOS_1161</strain>
    </source>
</reference>
<gene>
    <name evidence="2" type="ORF">I6J18_06775</name>
</gene>